<evidence type="ECO:0000313" key="3">
    <source>
        <dbReference type="Proteomes" id="UP000693672"/>
    </source>
</evidence>
<protein>
    <recommendedName>
        <fullName evidence="1">Luciferase domain-containing protein</fullName>
    </recommendedName>
</protein>
<dbReference type="RefSeq" id="WP_218094782.1">
    <property type="nucleotide sequence ID" value="NZ_CAJVAS010000033.1"/>
</dbReference>
<organism evidence="2 3">
    <name type="scientific">Paenibacillus solanacearum</name>
    <dbReference type="NCBI Taxonomy" id="2048548"/>
    <lineage>
        <taxon>Bacteria</taxon>
        <taxon>Bacillati</taxon>
        <taxon>Bacillota</taxon>
        <taxon>Bacilli</taxon>
        <taxon>Bacillales</taxon>
        <taxon>Paenibacillaceae</taxon>
        <taxon>Paenibacillus</taxon>
    </lineage>
</organism>
<proteinExistence type="predicted"/>
<sequence>MGTLIEQLQAELLAWEGVTVCPHRFGGIEFQYRGRELGHLHGDRVADFPFPRAVRDELVASGRAHPHHRFPDSGWVTFYIRGADDAADAVALFRLQYERMHSGSTRPTAGPAEP</sequence>
<dbReference type="InterPro" id="IPR040841">
    <property type="entry name" value="Luciferase_dom"/>
</dbReference>
<name>A0A916NL30_9BACL</name>
<evidence type="ECO:0000313" key="2">
    <source>
        <dbReference type="EMBL" id="CAG7645975.1"/>
    </source>
</evidence>
<feature type="domain" description="Luciferase" evidence="1">
    <location>
        <begin position="34"/>
        <end position="95"/>
    </location>
</feature>
<reference evidence="2" key="1">
    <citation type="submission" date="2021-06" db="EMBL/GenBank/DDBJ databases">
        <authorList>
            <person name="Criscuolo A."/>
        </authorList>
    </citation>
    <scope>NUCLEOTIDE SEQUENCE</scope>
    <source>
        <strain evidence="2">CIP111600</strain>
    </source>
</reference>
<keyword evidence="3" id="KW-1185">Reference proteome</keyword>
<evidence type="ECO:0000259" key="1">
    <source>
        <dbReference type="Pfam" id="PF17648"/>
    </source>
</evidence>
<comment type="caution">
    <text evidence="2">The sequence shown here is derived from an EMBL/GenBank/DDBJ whole genome shotgun (WGS) entry which is preliminary data.</text>
</comment>
<accession>A0A916NL30</accession>
<dbReference type="Pfam" id="PF17648">
    <property type="entry name" value="Luciferase"/>
    <property type="match status" value="1"/>
</dbReference>
<gene>
    <name evidence="2" type="ORF">PAESOLCIP111_05066</name>
</gene>
<dbReference type="AlphaFoldDB" id="A0A916NL30"/>
<dbReference type="EMBL" id="CAJVAS010000033">
    <property type="protein sequence ID" value="CAG7645975.1"/>
    <property type="molecule type" value="Genomic_DNA"/>
</dbReference>
<dbReference type="Proteomes" id="UP000693672">
    <property type="component" value="Unassembled WGS sequence"/>
</dbReference>